<evidence type="ECO:0000313" key="2">
    <source>
        <dbReference type="EMBL" id="VEN37070.1"/>
    </source>
</evidence>
<proteinExistence type="predicted"/>
<sequence length="69" mass="7954">MGTRRTYHTLRSVLPFRARVLKVVPLIRFVVLFIVPYSVLPKGTSGDIVLSDSVREHSQRRHTQCPRPL</sequence>
<accession>A0A653BNW6</accession>
<dbReference type="OrthoDB" id="6623467at2759"/>
<keyword evidence="1" id="KW-0472">Membrane</keyword>
<dbReference type="AlphaFoldDB" id="A0A653BNW6"/>
<feature type="transmembrane region" description="Helical" evidence="1">
    <location>
        <begin position="20"/>
        <end position="40"/>
    </location>
</feature>
<gene>
    <name evidence="2" type="ORF">CALMAC_LOCUS2445</name>
</gene>
<keyword evidence="3" id="KW-1185">Reference proteome</keyword>
<reference evidence="2 3" key="1">
    <citation type="submission" date="2019-01" db="EMBL/GenBank/DDBJ databases">
        <authorList>
            <person name="Sayadi A."/>
        </authorList>
    </citation>
    <scope>NUCLEOTIDE SEQUENCE [LARGE SCALE GENOMIC DNA]</scope>
</reference>
<dbReference type="Proteomes" id="UP000410492">
    <property type="component" value="Unassembled WGS sequence"/>
</dbReference>
<evidence type="ECO:0000256" key="1">
    <source>
        <dbReference type="SAM" id="Phobius"/>
    </source>
</evidence>
<dbReference type="EMBL" id="CAACVG010002973">
    <property type="protein sequence ID" value="VEN37070.1"/>
    <property type="molecule type" value="Genomic_DNA"/>
</dbReference>
<name>A0A653BNW6_CALMS</name>
<evidence type="ECO:0000313" key="3">
    <source>
        <dbReference type="Proteomes" id="UP000410492"/>
    </source>
</evidence>
<keyword evidence="1" id="KW-1133">Transmembrane helix</keyword>
<organism evidence="2 3">
    <name type="scientific">Callosobruchus maculatus</name>
    <name type="common">Southern cowpea weevil</name>
    <name type="synonym">Pulse bruchid</name>
    <dbReference type="NCBI Taxonomy" id="64391"/>
    <lineage>
        <taxon>Eukaryota</taxon>
        <taxon>Metazoa</taxon>
        <taxon>Ecdysozoa</taxon>
        <taxon>Arthropoda</taxon>
        <taxon>Hexapoda</taxon>
        <taxon>Insecta</taxon>
        <taxon>Pterygota</taxon>
        <taxon>Neoptera</taxon>
        <taxon>Endopterygota</taxon>
        <taxon>Coleoptera</taxon>
        <taxon>Polyphaga</taxon>
        <taxon>Cucujiformia</taxon>
        <taxon>Chrysomeloidea</taxon>
        <taxon>Chrysomelidae</taxon>
        <taxon>Bruchinae</taxon>
        <taxon>Bruchini</taxon>
        <taxon>Callosobruchus</taxon>
    </lineage>
</organism>
<protein>
    <submittedName>
        <fullName evidence="2">Uncharacterized protein</fullName>
    </submittedName>
</protein>
<keyword evidence="1" id="KW-0812">Transmembrane</keyword>